<dbReference type="InterPro" id="IPR001611">
    <property type="entry name" value="Leu-rich_rpt"/>
</dbReference>
<keyword evidence="8 12" id="KW-1133">Transmembrane helix</keyword>
<evidence type="ECO:0000256" key="12">
    <source>
        <dbReference type="SAM" id="Phobius"/>
    </source>
</evidence>
<evidence type="ECO:0000256" key="3">
    <source>
        <dbReference type="ARBA" id="ARBA00022475"/>
    </source>
</evidence>
<keyword evidence="10" id="KW-0675">Receptor</keyword>
<proteinExistence type="inferred from homology"/>
<dbReference type="GO" id="GO:0051707">
    <property type="term" value="P:response to other organism"/>
    <property type="evidence" value="ECO:0007669"/>
    <property type="project" value="UniProtKB-ARBA"/>
</dbReference>
<dbReference type="Pfam" id="PF13855">
    <property type="entry name" value="LRR_8"/>
    <property type="match status" value="4"/>
</dbReference>
<dbReference type="FunFam" id="3.80.10.10:FF:001347">
    <property type="entry name" value="LRR receptor-like serine/threonine-protein kinase GSO2"/>
    <property type="match status" value="1"/>
</dbReference>
<evidence type="ECO:0000256" key="1">
    <source>
        <dbReference type="ARBA" id="ARBA00004251"/>
    </source>
</evidence>
<feature type="chain" id="PRO_5044797458" description="Leucine-rich repeat-containing N-terminal plant-type domain-containing protein" evidence="13">
    <location>
        <begin position="22"/>
        <end position="1018"/>
    </location>
</feature>
<dbReference type="Pfam" id="PF08263">
    <property type="entry name" value="LRRNT_2"/>
    <property type="match status" value="1"/>
</dbReference>
<dbReference type="InterPro" id="IPR032675">
    <property type="entry name" value="LRR_dom_sf"/>
</dbReference>
<evidence type="ECO:0000256" key="4">
    <source>
        <dbReference type="ARBA" id="ARBA00022614"/>
    </source>
</evidence>
<dbReference type="Gene3D" id="3.80.10.10">
    <property type="entry name" value="Ribonuclease Inhibitor"/>
    <property type="match status" value="4"/>
</dbReference>
<evidence type="ECO:0000313" key="16">
    <source>
        <dbReference type="Proteomes" id="UP001642360"/>
    </source>
</evidence>
<keyword evidence="4" id="KW-0433">Leucine-rich repeat</keyword>
<keyword evidence="3" id="KW-1003">Cell membrane</keyword>
<reference evidence="15 16" key="1">
    <citation type="submission" date="2024-02" db="EMBL/GenBank/DDBJ databases">
        <authorList>
            <person name="Vignale AGUSTIN F."/>
            <person name="Sosa J E."/>
            <person name="Modenutti C."/>
        </authorList>
    </citation>
    <scope>NUCLEOTIDE SEQUENCE [LARGE SCALE GENOMIC DNA]</scope>
</reference>
<evidence type="ECO:0000256" key="6">
    <source>
        <dbReference type="ARBA" id="ARBA00022729"/>
    </source>
</evidence>
<evidence type="ECO:0000313" key="15">
    <source>
        <dbReference type="EMBL" id="CAK9176946.1"/>
    </source>
</evidence>
<feature type="domain" description="Leucine-rich repeat-containing N-terminal plant-type" evidence="14">
    <location>
        <begin position="42"/>
        <end position="82"/>
    </location>
</feature>
<dbReference type="InterPro" id="IPR046956">
    <property type="entry name" value="RLP23-like"/>
</dbReference>
<evidence type="ECO:0000256" key="9">
    <source>
        <dbReference type="ARBA" id="ARBA00023136"/>
    </source>
</evidence>
<protein>
    <recommendedName>
        <fullName evidence="14">Leucine-rich repeat-containing N-terminal plant-type domain-containing protein</fullName>
    </recommendedName>
</protein>
<dbReference type="PANTHER" id="PTHR48063">
    <property type="entry name" value="LRR RECEPTOR-LIKE KINASE"/>
    <property type="match status" value="1"/>
</dbReference>
<evidence type="ECO:0000256" key="2">
    <source>
        <dbReference type="ARBA" id="ARBA00009592"/>
    </source>
</evidence>
<keyword evidence="6 13" id="KW-0732">Signal</keyword>
<comment type="caution">
    <text evidence="15">The sequence shown here is derived from an EMBL/GenBank/DDBJ whole genome shotgun (WGS) entry which is preliminary data.</text>
</comment>
<keyword evidence="9 12" id="KW-0472">Membrane</keyword>
<dbReference type="InterPro" id="IPR013210">
    <property type="entry name" value="LRR_N_plant-typ"/>
</dbReference>
<evidence type="ECO:0000256" key="13">
    <source>
        <dbReference type="SAM" id="SignalP"/>
    </source>
</evidence>
<keyword evidence="11" id="KW-0325">Glycoprotein</keyword>
<evidence type="ECO:0000256" key="8">
    <source>
        <dbReference type="ARBA" id="ARBA00022989"/>
    </source>
</evidence>
<dbReference type="PANTHER" id="PTHR48063:SF101">
    <property type="entry name" value="LRR RECEPTOR-LIKE SERINE_THREONINE-PROTEIN KINASE FLS2"/>
    <property type="match status" value="1"/>
</dbReference>
<dbReference type="Proteomes" id="UP001642360">
    <property type="component" value="Unassembled WGS sequence"/>
</dbReference>
<dbReference type="PROSITE" id="PS51450">
    <property type="entry name" value="LRR"/>
    <property type="match status" value="2"/>
</dbReference>
<keyword evidence="16" id="KW-1185">Reference proteome</keyword>
<keyword evidence="5 12" id="KW-0812">Transmembrane</keyword>
<dbReference type="EMBL" id="CAUOFW020006946">
    <property type="protein sequence ID" value="CAK9176946.1"/>
    <property type="molecule type" value="Genomic_DNA"/>
</dbReference>
<comment type="subcellular location">
    <subcellularLocation>
        <location evidence="1">Cell membrane</location>
        <topology evidence="1">Single-pass type I membrane protein</topology>
    </subcellularLocation>
</comment>
<sequence length="1018" mass="113541">MGGETFFVFLLVLILLYMNLAFRSVTTTTSGFGDVKVMRCIDRERRALLDFKRGLVDDYGRLSSWGSTDKIDCCTWEGVHCSNRTGHVLILDLHGPSDDDPNHSQRLSGQNISSSLLELQHLSYLDLSFNNFRSSTFPEFISSLSRLRHLNLAMNGIYGMVPHQLGNLTNLRYLDLRGNHLNGTKLEWLSHIRHLRYLGMSGADLSKAVDWQQAINKLPLLTELQLVSCQLPQTTIPPSFDLLPTNSSSSMSLSVIGLSRNNLVSSSIYHWLFNLNASLVSIDLSENYLGGPIPDAFGYMHSLEDVELTVNSLDGGIPKSFGNLSRLHSLQLSHNNLNEQLPHILQNLMGAENSLEILNLEQNQISGSLPDFTKFSSLKELYLGGNTLNGSFPVSFGRISNLDFLDVSFNQISGPLPDISVFPLLRELYLSYNRLQGMLPKSIGQLSKLEIFDASSNSLEGIISEPHFSNLSNLKTLILSYNSVALAFSSDWTPPFQLNVIGFSNCSMGPHFPKWLRTQNNFSQLDISCIGISDTIPDWFWDLSPRLLFLNLSYNQISGIVPNLSLRLVYISVIDLSSNCFNGSIPSLPPNVMILNLSKNKFLGSISSLCGSHFFGGSLDLSDNLLSGELPDCWTNNAFLSILNLDNNYFSGKIPSSIGSLRFLKSLHLRNNNFVGELPSSLQECTELRVIDLSENKLTGKVPPWIGARLINLIVLSLRSNKFSGSILPVICHLDHIQILDLSRNNISGNLPRCFNNFTSLVQKNTLSGTIDFQLILYPRSTSVVLGSGYMDNALVQWKGQEWEFKKNLGRLKNIDLSSNKLVGRIPENIASLKGLLYFNLSRNHLTGTIIQRIGDMEMLECLDLSKNQLSGEIPTDFARLHFLSVLDLADNNLSGKIPSSTQLQSFNASSYAGNPDLCGLPLPKCQGDETAARVPAVTDHGIDNNFEENQDKLVTFGFYVSMVLGFILSFWAVFGTLLLKRSWQHAYFQFLNAIKDWIYVTTAVYAARLQRKLTNYM</sequence>
<dbReference type="SMART" id="SM00369">
    <property type="entry name" value="LRR_TYP"/>
    <property type="match status" value="13"/>
</dbReference>
<dbReference type="SUPFAM" id="SSF52058">
    <property type="entry name" value="L domain-like"/>
    <property type="match status" value="2"/>
</dbReference>
<feature type="transmembrane region" description="Helical" evidence="12">
    <location>
        <begin position="957"/>
        <end position="980"/>
    </location>
</feature>
<evidence type="ECO:0000259" key="14">
    <source>
        <dbReference type="Pfam" id="PF08263"/>
    </source>
</evidence>
<evidence type="ECO:0000256" key="11">
    <source>
        <dbReference type="ARBA" id="ARBA00023180"/>
    </source>
</evidence>
<comment type="similarity">
    <text evidence="2">Belongs to the RLP family.</text>
</comment>
<dbReference type="GO" id="GO:0006952">
    <property type="term" value="P:defense response"/>
    <property type="evidence" value="ECO:0007669"/>
    <property type="project" value="UniProtKB-ARBA"/>
</dbReference>
<dbReference type="FunFam" id="3.80.10.10:FF:000095">
    <property type="entry name" value="LRR receptor-like serine/threonine-protein kinase GSO1"/>
    <property type="match status" value="2"/>
</dbReference>
<evidence type="ECO:0000256" key="5">
    <source>
        <dbReference type="ARBA" id="ARBA00022692"/>
    </source>
</evidence>
<dbReference type="GO" id="GO:0005886">
    <property type="term" value="C:plasma membrane"/>
    <property type="evidence" value="ECO:0007669"/>
    <property type="project" value="UniProtKB-SubCell"/>
</dbReference>
<name>A0ABC8U5D1_9AQUA</name>
<feature type="signal peptide" evidence="13">
    <location>
        <begin position="1"/>
        <end position="21"/>
    </location>
</feature>
<gene>
    <name evidence="15" type="ORF">ILEXP_LOCUS46811</name>
</gene>
<dbReference type="FunFam" id="3.80.10.10:FF:000041">
    <property type="entry name" value="LRR receptor-like serine/threonine-protein kinase ERECTA"/>
    <property type="match status" value="1"/>
</dbReference>
<dbReference type="SUPFAM" id="SSF52047">
    <property type="entry name" value="RNI-like"/>
    <property type="match status" value="1"/>
</dbReference>
<dbReference type="SMART" id="SM00365">
    <property type="entry name" value="LRR_SD22"/>
    <property type="match status" value="7"/>
</dbReference>
<evidence type="ECO:0000256" key="10">
    <source>
        <dbReference type="ARBA" id="ARBA00023170"/>
    </source>
</evidence>
<accession>A0ABC8U5D1</accession>
<dbReference type="InterPro" id="IPR003591">
    <property type="entry name" value="Leu-rich_rpt_typical-subtyp"/>
</dbReference>
<evidence type="ECO:0000256" key="7">
    <source>
        <dbReference type="ARBA" id="ARBA00022737"/>
    </source>
</evidence>
<dbReference type="AlphaFoldDB" id="A0ABC8U5D1"/>
<dbReference type="FunFam" id="3.80.10.10:FF:000111">
    <property type="entry name" value="LRR receptor-like serine/threonine-protein kinase ERECTA"/>
    <property type="match status" value="1"/>
</dbReference>
<dbReference type="Pfam" id="PF00560">
    <property type="entry name" value="LRR_1"/>
    <property type="match status" value="8"/>
</dbReference>
<organism evidence="15 16">
    <name type="scientific">Ilex paraguariensis</name>
    <name type="common">yerba mate</name>
    <dbReference type="NCBI Taxonomy" id="185542"/>
    <lineage>
        <taxon>Eukaryota</taxon>
        <taxon>Viridiplantae</taxon>
        <taxon>Streptophyta</taxon>
        <taxon>Embryophyta</taxon>
        <taxon>Tracheophyta</taxon>
        <taxon>Spermatophyta</taxon>
        <taxon>Magnoliopsida</taxon>
        <taxon>eudicotyledons</taxon>
        <taxon>Gunneridae</taxon>
        <taxon>Pentapetalae</taxon>
        <taxon>asterids</taxon>
        <taxon>campanulids</taxon>
        <taxon>Aquifoliales</taxon>
        <taxon>Aquifoliaceae</taxon>
        <taxon>Ilex</taxon>
    </lineage>
</organism>
<keyword evidence="7" id="KW-0677">Repeat</keyword>